<reference evidence="2 3" key="2">
    <citation type="submission" date="2018-11" db="EMBL/GenBank/DDBJ databases">
        <authorList>
            <consortium name="Pathogen Informatics"/>
        </authorList>
    </citation>
    <scope>NUCLEOTIDE SEQUENCE [LARGE SCALE GENOMIC DNA]</scope>
</reference>
<name>A0A183I9D6_9BILA</name>
<evidence type="ECO:0000259" key="1">
    <source>
        <dbReference type="Pfam" id="PF10551"/>
    </source>
</evidence>
<organism evidence="4">
    <name type="scientific">Soboliphyme baturini</name>
    <dbReference type="NCBI Taxonomy" id="241478"/>
    <lineage>
        <taxon>Eukaryota</taxon>
        <taxon>Metazoa</taxon>
        <taxon>Ecdysozoa</taxon>
        <taxon>Nematoda</taxon>
        <taxon>Enoplea</taxon>
        <taxon>Dorylaimia</taxon>
        <taxon>Dioctophymatida</taxon>
        <taxon>Dioctophymatoidea</taxon>
        <taxon>Soboliphymatidae</taxon>
        <taxon>Soboliphyme</taxon>
    </lineage>
</organism>
<proteinExistence type="predicted"/>
<dbReference type="Proteomes" id="UP000270296">
    <property type="component" value="Unassembled WGS sequence"/>
</dbReference>
<dbReference type="AlphaFoldDB" id="A0A183I9D6"/>
<evidence type="ECO:0000313" key="4">
    <source>
        <dbReference type="WBParaSite" id="SBAD_0000024401-mRNA-1"/>
    </source>
</evidence>
<gene>
    <name evidence="2" type="ORF">SBAD_LOCUS230</name>
</gene>
<dbReference type="Pfam" id="PF10551">
    <property type="entry name" value="MULE"/>
    <property type="match status" value="1"/>
</dbReference>
<sequence>MANLDLLQEHAHWFIAGTFKVAPPLIFQVFSIHVLVDGSAYSLVYVMMPDKTEESYKHIFRKLKEIKPALNLSSIMSDYEKASQNVCAIVFPDTRLFRLGQTMWRKVQDLNLAVSYCEDENFRIYVQLRKP</sequence>
<dbReference type="InterPro" id="IPR018289">
    <property type="entry name" value="MULE_transposase_dom"/>
</dbReference>
<feature type="domain" description="MULE transposase" evidence="1">
    <location>
        <begin position="32"/>
        <end position="95"/>
    </location>
</feature>
<evidence type="ECO:0000313" key="3">
    <source>
        <dbReference type="Proteomes" id="UP000270296"/>
    </source>
</evidence>
<protein>
    <submittedName>
        <fullName evidence="4">MULE domain-containing protein</fullName>
    </submittedName>
</protein>
<accession>A0A183I9D6</accession>
<reference evidence="4" key="1">
    <citation type="submission" date="2016-06" db="UniProtKB">
        <authorList>
            <consortium name="WormBaseParasite"/>
        </authorList>
    </citation>
    <scope>IDENTIFICATION</scope>
</reference>
<keyword evidence="3" id="KW-1185">Reference proteome</keyword>
<evidence type="ECO:0000313" key="2">
    <source>
        <dbReference type="EMBL" id="VDO81064.1"/>
    </source>
</evidence>
<dbReference type="WBParaSite" id="SBAD_0000024401-mRNA-1">
    <property type="protein sequence ID" value="SBAD_0000024401-mRNA-1"/>
    <property type="gene ID" value="SBAD_0000024401"/>
</dbReference>
<dbReference type="EMBL" id="UZAM01000428">
    <property type="protein sequence ID" value="VDO81064.1"/>
    <property type="molecule type" value="Genomic_DNA"/>
</dbReference>
<dbReference type="OrthoDB" id="5919898at2759"/>